<evidence type="ECO:0000313" key="2">
    <source>
        <dbReference type="Proteomes" id="UP000035932"/>
    </source>
</evidence>
<proteinExistence type="predicted"/>
<name>A0A0J6XHQ6_9ACTN</name>
<comment type="caution">
    <text evidence="1">The sequence shown here is derived from an EMBL/GenBank/DDBJ whole genome shotgun (WGS) entry which is preliminary data.</text>
</comment>
<dbReference type="PATRIC" id="fig|66430.4.peg.2562"/>
<evidence type="ECO:0000313" key="1">
    <source>
        <dbReference type="EMBL" id="KMO94178.1"/>
    </source>
</evidence>
<dbReference type="Proteomes" id="UP000035932">
    <property type="component" value="Unassembled WGS sequence"/>
</dbReference>
<keyword evidence="2" id="KW-1185">Reference proteome</keyword>
<accession>A0A0J6XHQ6</accession>
<gene>
    <name evidence="1" type="ORF">ACS04_31145</name>
</gene>
<dbReference type="STRING" id="66430.ACS04_31145"/>
<dbReference type="RefSeq" id="WP_048480150.1">
    <property type="nucleotide sequence ID" value="NZ_JBIRUD010000019.1"/>
</dbReference>
<dbReference type="EMBL" id="LFML01000149">
    <property type="protein sequence ID" value="KMO94178.1"/>
    <property type="molecule type" value="Genomic_DNA"/>
</dbReference>
<reference evidence="1 2" key="1">
    <citation type="submission" date="2015-06" db="EMBL/GenBank/DDBJ databases">
        <title>Recapitulation of the evolution of biosynthetic gene clusters reveals hidden chemical diversity on bacterial genomes.</title>
        <authorList>
            <person name="Cruz-Morales P."/>
            <person name="Martinez-Guerrero C."/>
            <person name="Morales-Escalante M.A."/>
            <person name="Yanez-Guerra L.A."/>
            <person name="Kopp J.F."/>
            <person name="Feldmann J."/>
            <person name="Ramos-Aboites H.E."/>
            <person name="Barona-Gomez F."/>
        </authorList>
    </citation>
    <scope>NUCLEOTIDE SEQUENCE [LARGE SCALE GENOMIC DNA]</scope>
    <source>
        <strain evidence="1 2">ATCC 31245</strain>
    </source>
</reference>
<organism evidence="1 2">
    <name type="scientific">Streptomyces roseus</name>
    <dbReference type="NCBI Taxonomy" id="66430"/>
    <lineage>
        <taxon>Bacteria</taxon>
        <taxon>Bacillati</taxon>
        <taxon>Actinomycetota</taxon>
        <taxon>Actinomycetes</taxon>
        <taxon>Kitasatosporales</taxon>
        <taxon>Streptomycetaceae</taxon>
        <taxon>Streptomyces</taxon>
    </lineage>
</organism>
<sequence>MDDDSSTPDLLDAHPEVLWNAAALRLFEDPYVFMATGPRRHEDWGRDVFALMHRQVPDPRGWLRIDADRLRHDAGLVPSAYPFAPPPAAEVVHRVHRLEPDAAVAALTVMAEEWMSEPRPVRDRPDLDALTADARTLLARYGPDARFWTNAAVAASDPAPDFVAAGLAGHAADQSFLSGVYFRGLDLFDELGVIAVSADEVGLFWSIGAY</sequence>
<dbReference type="OrthoDB" id="4303187at2"/>
<dbReference type="AlphaFoldDB" id="A0A0J6XHQ6"/>
<protein>
    <submittedName>
        <fullName evidence="1">Uncharacterized protein</fullName>
    </submittedName>
</protein>